<organism evidence="2 3">
    <name type="scientific">Arsenicitalea aurantiaca</name>
    <dbReference type="NCBI Taxonomy" id="1783274"/>
    <lineage>
        <taxon>Bacteria</taxon>
        <taxon>Pseudomonadati</taxon>
        <taxon>Pseudomonadota</taxon>
        <taxon>Alphaproteobacteria</taxon>
        <taxon>Hyphomicrobiales</taxon>
        <taxon>Devosiaceae</taxon>
        <taxon>Arsenicitalea</taxon>
    </lineage>
</organism>
<reference evidence="2 3" key="1">
    <citation type="journal article" date="2016" name="Int. J. Syst. Evol. Microbiol.">
        <title>Arsenicitalea aurantiaca gen. nov., sp. nov., a new member of the family Hyphomicrobiaceae, isolated from high-arsenic sediment.</title>
        <authorList>
            <person name="Mu Y."/>
            <person name="Zhou L."/>
            <person name="Zeng X.C."/>
            <person name="Liu L."/>
            <person name="Pan Y."/>
            <person name="Chen X."/>
            <person name="Wang J."/>
            <person name="Li S."/>
            <person name="Li W.J."/>
            <person name="Wang Y."/>
        </authorList>
    </citation>
    <scope>NUCLEOTIDE SEQUENCE [LARGE SCALE GENOMIC DNA]</scope>
    <source>
        <strain evidence="2 3">42-50</strain>
    </source>
</reference>
<accession>A0A433X8A9</accession>
<dbReference type="AlphaFoldDB" id="A0A433X8A9"/>
<feature type="domain" description="N-acetyltransferase" evidence="1">
    <location>
        <begin position="6"/>
        <end position="167"/>
    </location>
</feature>
<dbReference type="Gene3D" id="3.40.630.30">
    <property type="match status" value="1"/>
</dbReference>
<dbReference type="InterPro" id="IPR016181">
    <property type="entry name" value="Acyl_CoA_acyltransferase"/>
</dbReference>
<evidence type="ECO:0000259" key="1">
    <source>
        <dbReference type="PROSITE" id="PS51186"/>
    </source>
</evidence>
<evidence type="ECO:0000313" key="2">
    <source>
        <dbReference type="EMBL" id="RUT30305.1"/>
    </source>
</evidence>
<sequence length="167" mass="18027">MARPGYHWRALSTLDLPALERMAAEVHPGFFEALDVLAERQALYPDGTMLLEMAGEPAGYVLSHPWRSLQLPALNTRLGAIPPDADTFYIHDLALLPVARGTGAAAGAVETLASHARRRGFATMSLVAVNGSAGFWGRQGFAKVDAPALARKLASYEDAARLMMRQL</sequence>
<protein>
    <submittedName>
        <fullName evidence="2">GNAT family N-acetyltransferase</fullName>
    </submittedName>
</protein>
<comment type="caution">
    <text evidence="2">The sequence shown here is derived from an EMBL/GenBank/DDBJ whole genome shotgun (WGS) entry which is preliminary data.</text>
</comment>
<dbReference type="InterPro" id="IPR000182">
    <property type="entry name" value="GNAT_dom"/>
</dbReference>
<proteinExistence type="predicted"/>
<dbReference type="RefSeq" id="WP_127189086.1">
    <property type="nucleotide sequence ID" value="NZ_RZNJ01000004.1"/>
</dbReference>
<dbReference type="SUPFAM" id="SSF55729">
    <property type="entry name" value="Acyl-CoA N-acyltransferases (Nat)"/>
    <property type="match status" value="1"/>
</dbReference>
<dbReference type="OrthoDB" id="359414at2"/>
<keyword evidence="3" id="KW-1185">Reference proteome</keyword>
<dbReference type="Pfam" id="PF00583">
    <property type="entry name" value="Acetyltransf_1"/>
    <property type="match status" value="1"/>
</dbReference>
<dbReference type="Proteomes" id="UP000281547">
    <property type="component" value="Unassembled WGS sequence"/>
</dbReference>
<dbReference type="PROSITE" id="PS51186">
    <property type="entry name" value="GNAT"/>
    <property type="match status" value="1"/>
</dbReference>
<keyword evidence="2" id="KW-0808">Transferase</keyword>
<gene>
    <name evidence="2" type="ORF">EMQ25_13420</name>
</gene>
<dbReference type="GO" id="GO:0016747">
    <property type="term" value="F:acyltransferase activity, transferring groups other than amino-acyl groups"/>
    <property type="evidence" value="ECO:0007669"/>
    <property type="project" value="InterPro"/>
</dbReference>
<dbReference type="EMBL" id="RZNJ01000004">
    <property type="protein sequence ID" value="RUT30305.1"/>
    <property type="molecule type" value="Genomic_DNA"/>
</dbReference>
<name>A0A433X8A9_9HYPH</name>
<evidence type="ECO:0000313" key="3">
    <source>
        <dbReference type="Proteomes" id="UP000281547"/>
    </source>
</evidence>